<evidence type="ECO:0000256" key="2">
    <source>
        <dbReference type="ARBA" id="ARBA00022692"/>
    </source>
</evidence>
<dbReference type="Gene3D" id="2.40.50.140">
    <property type="entry name" value="Nucleic acid-binding proteins"/>
    <property type="match status" value="1"/>
</dbReference>
<dbReference type="InterPro" id="IPR012340">
    <property type="entry name" value="NA-bd_OB-fold"/>
</dbReference>
<organism evidence="7 8">
    <name type="scientific">Alteromonas arenosi</name>
    <dbReference type="NCBI Taxonomy" id="3055817"/>
    <lineage>
        <taxon>Bacteria</taxon>
        <taxon>Pseudomonadati</taxon>
        <taxon>Pseudomonadota</taxon>
        <taxon>Gammaproteobacteria</taxon>
        <taxon>Alteromonadales</taxon>
        <taxon>Alteromonadaceae</taxon>
        <taxon>Alteromonas/Salinimonas group</taxon>
        <taxon>Alteromonas</taxon>
    </lineage>
</organism>
<keyword evidence="4 5" id="KW-0472">Membrane</keyword>
<evidence type="ECO:0000313" key="7">
    <source>
        <dbReference type="EMBL" id="MDM7862011.1"/>
    </source>
</evidence>
<dbReference type="InterPro" id="IPR002810">
    <property type="entry name" value="NfeD-like_C"/>
</dbReference>
<comment type="caution">
    <text evidence="7">The sequence shown here is derived from an EMBL/GenBank/DDBJ whole genome shotgun (WGS) entry which is preliminary data.</text>
</comment>
<keyword evidence="2 5" id="KW-0812">Transmembrane</keyword>
<feature type="transmembrane region" description="Helical" evidence="5">
    <location>
        <begin position="12"/>
        <end position="36"/>
    </location>
</feature>
<name>A0ABT7T0P4_9ALTE</name>
<dbReference type="PANTHER" id="PTHR33507">
    <property type="entry name" value="INNER MEMBRANE PROTEIN YBBJ"/>
    <property type="match status" value="1"/>
</dbReference>
<dbReference type="InterPro" id="IPR052165">
    <property type="entry name" value="Membrane_assoc_protease"/>
</dbReference>
<dbReference type="EMBL" id="JAUCBP010000013">
    <property type="protein sequence ID" value="MDM7862011.1"/>
    <property type="molecule type" value="Genomic_DNA"/>
</dbReference>
<dbReference type="RefSeq" id="WP_289366756.1">
    <property type="nucleotide sequence ID" value="NZ_JAUCBP010000013.1"/>
</dbReference>
<evidence type="ECO:0000256" key="4">
    <source>
        <dbReference type="ARBA" id="ARBA00023136"/>
    </source>
</evidence>
<feature type="domain" description="NfeD-like C-terminal" evidence="6">
    <location>
        <begin position="93"/>
        <end position="147"/>
    </location>
</feature>
<keyword evidence="8" id="KW-1185">Reference proteome</keyword>
<evidence type="ECO:0000256" key="1">
    <source>
        <dbReference type="ARBA" id="ARBA00004141"/>
    </source>
</evidence>
<gene>
    <name evidence="7" type="ORF">QTP81_15515</name>
</gene>
<evidence type="ECO:0000256" key="5">
    <source>
        <dbReference type="SAM" id="Phobius"/>
    </source>
</evidence>
<reference evidence="7 8" key="1">
    <citation type="submission" date="2023-06" db="EMBL/GenBank/DDBJ databases">
        <title>Alteromonas sp. ASW11-36 isolated from intertidal sand.</title>
        <authorList>
            <person name="Li Y."/>
        </authorList>
    </citation>
    <scope>NUCLEOTIDE SEQUENCE [LARGE SCALE GENOMIC DNA]</scope>
    <source>
        <strain evidence="7 8">ASW11-36</strain>
    </source>
</reference>
<feature type="transmembrane region" description="Helical" evidence="5">
    <location>
        <begin position="56"/>
        <end position="75"/>
    </location>
</feature>
<sequence length="147" mass="16143">MDTMLNNMPHFLLGIGIALLIVEILLGFTTILLFTLGISFILTSGLMYFGIIDEQMLDAFIAVAVLDTIFTALLWRPMRKLQKNVDSTPVTSDLVGMTFNLESDVAPGIDGETRYSGITWKVKSAQSLKAGTEVKVVRVEVGVLFVE</sequence>
<keyword evidence="3 5" id="KW-1133">Transmembrane helix</keyword>
<dbReference type="Proteomes" id="UP001234343">
    <property type="component" value="Unassembled WGS sequence"/>
</dbReference>
<accession>A0ABT7T0P4</accession>
<evidence type="ECO:0000256" key="3">
    <source>
        <dbReference type="ARBA" id="ARBA00022989"/>
    </source>
</evidence>
<evidence type="ECO:0000313" key="8">
    <source>
        <dbReference type="Proteomes" id="UP001234343"/>
    </source>
</evidence>
<dbReference type="Pfam" id="PF01957">
    <property type="entry name" value="NfeD"/>
    <property type="match status" value="1"/>
</dbReference>
<evidence type="ECO:0000259" key="6">
    <source>
        <dbReference type="Pfam" id="PF01957"/>
    </source>
</evidence>
<proteinExistence type="predicted"/>
<comment type="subcellular location">
    <subcellularLocation>
        <location evidence="1">Membrane</location>
        <topology evidence="1">Multi-pass membrane protein</topology>
    </subcellularLocation>
</comment>
<dbReference type="PANTHER" id="PTHR33507:SF3">
    <property type="entry name" value="INNER MEMBRANE PROTEIN YBBJ"/>
    <property type="match status" value="1"/>
</dbReference>
<protein>
    <submittedName>
        <fullName evidence="7">NfeD family protein</fullName>
    </submittedName>
</protein>